<keyword evidence="4 6" id="KW-1133">Transmembrane helix</keyword>
<dbReference type="Gene3D" id="1.20.120.940">
    <property type="entry name" value="Putative aromatic acid exporter, C-terminal domain"/>
    <property type="match status" value="1"/>
</dbReference>
<dbReference type="RefSeq" id="WP_025704566.1">
    <property type="nucleotide sequence ID" value="NZ_CP009287.1"/>
</dbReference>
<keyword evidence="2" id="KW-1003">Cell membrane</keyword>
<dbReference type="InterPro" id="IPR010343">
    <property type="entry name" value="ArAE_1"/>
</dbReference>
<dbReference type="Proteomes" id="UP000029500">
    <property type="component" value="Chromosome"/>
</dbReference>
<name>A0A089MCN2_9BACL</name>
<evidence type="ECO:0000256" key="2">
    <source>
        <dbReference type="ARBA" id="ARBA00022475"/>
    </source>
</evidence>
<evidence type="ECO:0000256" key="4">
    <source>
        <dbReference type="ARBA" id="ARBA00022989"/>
    </source>
</evidence>
<dbReference type="PANTHER" id="PTHR40064">
    <property type="entry name" value="MEMBRANE PROTEIN-RELATED"/>
    <property type="match status" value="1"/>
</dbReference>
<keyword evidence="3 6" id="KW-0812">Transmembrane</keyword>
<protein>
    <submittedName>
        <fullName evidence="8">Membrane protein</fullName>
    </submittedName>
</protein>
<dbReference type="EMBL" id="CP009287">
    <property type="protein sequence ID" value="AIQ69248.1"/>
    <property type="molecule type" value="Genomic_DNA"/>
</dbReference>
<evidence type="ECO:0000313" key="9">
    <source>
        <dbReference type="Proteomes" id="UP000029500"/>
    </source>
</evidence>
<evidence type="ECO:0000256" key="1">
    <source>
        <dbReference type="ARBA" id="ARBA00004651"/>
    </source>
</evidence>
<dbReference type="OrthoDB" id="357521at2"/>
<organism evidence="8 9">
    <name type="scientific">Paenibacillus graminis</name>
    <dbReference type="NCBI Taxonomy" id="189425"/>
    <lineage>
        <taxon>Bacteria</taxon>
        <taxon>Bacillati</taxon>
        <taxon>Bacillota</taxon>
        <taxon>Bacilli</taxon>
        <taxon>Bacillales</taxon>
        <taxon>Paenibacillaceae</taxon>
        <taxon>Paenibacillus</taxon>
    </lineage>
</organism>
<feature type="domain" description="Putative aromatic acid exporter C-terminal" evidence="7">
    <location>
        <begin position="150"/>
        <end position="306"/>
    </location>
</feature>
<comment type="subcellular location">
    <subcellularLocation>
        <location evidence="1">Cell membrane</location>
        <topology evidence="1">Multi-pass membrane protein</topology>
    </subcellularLocation>
</comment>
<proteinExistence type="predicted"/>
<feature type="transmembrane region" description="Helical" evidence="6">
    <location>
        <begin position="53"/>
        <end position="83"/>
    </location>
</feature>
<evidence type="ECO:0000313" key="8">
    <source>
        <dbReference type="EMBL" id="AIQ69248.1"/>
    </source>
</evidence>
<dbReference type="Pfam" id="PF06081">
    <property type="entry name" value="ArAE_1"/>
    <property type="match status" value="1"/>
</dbReference>
<evidence type="ECO:0000259" key="7">
    <source>
        <dbReference type="Pfam" id="PF11728"/>
    </source>
</evidence>
<dbReference type="GO" id="GO:0005886">
    <property type="term" value="C:plasma membrane"/>
    <property type="evidence" value="ECO:0007669"/>
    <property type="project" value="UniProtKB-SubCell"/>
</dbReference>
<keyword evidence="9" id="KW-1185">Reference proteome</keyword>
<dbReference type="STRING" id="189425.PGRAT_17660"/>
<dbReference type="InterPro" id="IPR021062">
    <property type="entry name" value="ArAE_1_C"/>
</dbReference>
<dbReference type="HOGENOM" id="CLU_067525_1_0_9"/>
<dbReference type="Pfam" id="PF11728">
    <property type="entry name" value="ArAE_1_C"/>
    <property type="match status" value="1"/>
</dbReference>
<sequence>MGFRIIKTAAATLLSILLAAAVGIPNAQSAGLLAILGVETTRKRSLRTITARFLASLVGLFFGCILFFFLGFHYWVLGLYVLVGFPMIVKSGYKEGIVTSSVIVFRVFGQAELSVHVLLQQIELLFVGLGSAGLVNLIYMPQTGSVIAGIRKEVDGYFSVIFTQMARTLRDPGYLWDGKELIGAGEAVQRGLTAAAREMENHVIHPDEAWNVYFYMRKEQLESIQNMMQLLSQVYRQLPHGDMVADLFDQLSNDVLAEEYTGRTEKLLDALEKEFQGMELPETREEFEVRSAILQLCRELSLYLNIAKRYKMPVDIKPVKRPVPAKGNSRV</sequence>
<evidence type="ECO:0000256" key="3">
    <source>
        <dbReference type="ARBA" id="ARBA00022692"/>
    </source>
</evidence>
<evidence type="ECO:0000256" key="6">
    <source>
        <dbReference type="SAM" id="Phobius"/>
    </source>
</evidence>
<dbReference type="PANTHER" id="PTHR40064:SF1">
    <property type="entry name" value="MEMBRANE PROTEIN"/>
    <property type="match status" value="1"/>
</dbReference>
<dbReference type="InterPro" id="IPR052984">
    <property type="entry name" value="UPF0421"/>
</dbReference>
<accession>A0A089MCN2</accession>
<keyword evidence="5 6" id="KW-0472">Membrane</keyword>
<dbReference type="eggNOG" id="COG4129">
    <property type="taxonomic scope" value="Bacteria"/>
</dbReference>
<gene>
    <name evidence="8" type="ORF">PGRAT_17660</name>
</gene>
<dbReference type="KEGG" id="pgm:PGRAT_17660"/>
<reference evidence="8 9" key="1">
    <citation type="submission" date="2014-08" db="EMBL/GenBank/DDBJ databases">
        <title>Comparative genomics of the Paenibacillus odorifer group.</title>
        <authorList>
            <person name="den Bakker H.C."/>
            <person name="Tsai Y.-C."/>
            <person name="Martin N."/>
            <person name="Korlach J."/>
            <person name="Wiedmann M."/>
        </authorList>
    </citation>
    <scope>NUCLEOTIDE SEQUENCE [LARGE SCALE GENOMIC DNA]</scope>
    <source>
        <strain evidence="8 9">DSM 15220</strain>
    </source>
</reference>
<evidence type="ECO:0000256" key="5">
    <source>
        <dbReference type="ARBA" id="ARBA00023136"/>
    </source>
</evidence>
<dbReference type="AlphaFoldDB" id="A0A089MCN2"/>
<dbReference type="InterPro" id="IPR038323">
    <property type="entry name" value="ArAE_1_C_sf"/>
</dbReference>